<evidence type="ECO:0000256" key="10">
    <source>
        <dbReference type="PIRNR" id="PIRNR006291"/>
    </source>
</evidence>
<dbReference type="EMBL" id="JTKH01000005">
    <property type="protein sequence ID" value="KII81237.1"/>
    <property type="molecule type" value="Genomic_DNA"/>
</dbReference>
<keyword evidence="8 11" id="KW-1133">Transmembrane helix</keyword>
<dbReference type="AlphaFoldDB" id="A0A0C2P471"/>
<evidence type="ECO:0000256" key="7">
    <source>
        <dbReference type="ARBA" id="ARBA00022927"/>
    </source>
</evidence>
<accession>A0A0C2JUR3</accession>
<keyword evidence="3 10" id="KW-0813">Transport</keyword>
<dbReference type="Pfam" id="PF04612">
    <property type="entry name" value="T2SSM"/>
    <property type="match status" value="1"/>
</dbReference>
<reference evidence="12 13" key="1">
    <citation type="submission" date="2014-11" db="EMBL/GenBank/DDBJ databases">
        <title>Draft Genome Sequence of Vibrio piscirenalis strains CECT 8603T and CECT 8604, two marine Gammaproteobacterium isolated from cultured gilthead sea bream (Sparus aurata).</title>
        <authorList>
            <person name="Arahal D.R."/>
            <person name="Rodrigo-Torres L."/>
            <person name="Lucena T."/>
            <person name="Pujalte M.J."/>
        </authorList>
    </citation>
    <scope>NUCLEOTIDE SEQUENCE [LARGE SCALE GENOMIC DNA]</scope>
    <source>
        <strain evidence="12 13">DCR 1-4-2</strain>
    </source>
</reference>
<protein>
    <recommendedName>
        <fullName evidence="10">Type II secretion system protein M</fullName>
        <shortName evidence="10">T2SS protein M</shortName>
    </recommendedName>
    <alternativeName>
        <fullName evidence="10">General secretion pathway protein M</fullName>
    </alternativeName>
</protein>
<dbReference type="Gene3D" id="3.30.1360.100">
    <property type="entry name" value="General secretion pathway protein M, EpsM"/>
    <property type="match status" value="1"/>
</dbReference>
<dbReference type="PIRSF" id="PIRSF006291">
    <property type="entry name" value="GspM"/>
    <property type="match status" value="1"/>
</dbReference>
<evidence type="ECO:0000256" key="11">
    <source>
        <dbReference type="SAM" id="Phobius"/>
    </source>
</evidence>
<sequence>MNRLLASLQVWWVRITPREQRLVGVGALALVIGIAFWGIYQPMAQRAEVAQNQLRNEKQLLSWVQNKADDIVALRGSGAKPLSPLPFNQAVSSSARRFNIELVRVQPRGDEMQVWVQPLPFNQLVTWLEYLQQNHGIEAEFLDLDKSNRVGVVDVKRLQLSKG</sequence>
<evidence type="ECO:0000256" key="5">
    <source>
        <dbReference type="ARBA" id="ARBA00022519"/>
    </source>
</evidence>
<comment type="similarity">
    <text evidence="2 10">Belongs to the GSP M family.</text>
</comment>
<comment type="caution">
    <text evidence="12">The sequence shown here is derived from an EMBL/GenBank/DDBJ whole genome shotgun (WGS) entry which is preliminary data.</text>
</comment>
<dbReference type="GO" id="GO:0015627">
    <property type="term" value="C:type II protein secretion system complex"/>
    <property type="evidence" value="ECO:0007669"/>
    <property type="project" value="InterPro"/>
</dbReference>
<evidence type="ECO:0000256" key="2">
    <source>
        <dbReference type="ARBA" id="ARBA00010637"/>
    </source>
</evidence>
<evidence type="ECO:0000313" key="13">
    <source>
        <dbReference type="Proteomes" id="UP000031672"/>
    </source>
</evidence>
<gene>
    <name evidence="12" type="ORF">OJ16_03025</name>
</gene>
<keyword evidence="7 10" id="KW-0653">Protein transport</keyword>
<name>A0A0C2P471_9VIBR</name>
<dbReference type="OrthoDB" id="6624834at2"/>
<dbReference type="InterPro" id="IPR023229">
    <property type="entry name" value="T2SS_M_periplasmic_sf"/>
</dbReference>
<dbReference type="STRING" id="1461322.OJ16_03025"/>
<evidence type="ECO:0000256" key="1">
    <source>
        <dbReference type="ARBA" id="ARBA00004377"/>
    </source>
</evidence>
<keyword evidence="4 10" id="KW-1003">Cell membrane</keyword>
<dbReference type="GO" id="GO:0015628">
    <property type="term" value="P:protein secretion by the type II secretion system"/>
    <property type="evidence" value="ECO:0007669"/>
    <property type="project" value="InterPro"/>
</dbReference>
<dbReference type="InterPro" id="IPR007690">
    <property type="entry name" value="T2SS_GspM"/>
</dbReference>
<keyword evidence="13" id="KW-1185">Reference proteome</keyword>
<evidence type="ECO:0000256" key="6">
    <source>
        <dbReference type="ARBA" id="ARBA00022692"/>
    </source>
</evidence>
<keyword evidence="9 10" id="KW-0472">Membrane</keyword>
<evidence type="ECO:0000313" key="12">
    <source>
        <dbReference type="EMBL" id="KII81237.1"/>
    </source>
</evidence>
<comment type="subcellular location">
    <subcellularLocation>
        <location evidence="1">Cell inner membrane</location>
        <topology evidence="1">Single-pass membrane protein</topology>
    </subcellularLocation>
</comment>
<evidence type="ECO:0000256" key="8">
    <source>
        <dbReference type="ARBA" id="ARBA00022989"/>
    </source>
</evidence>
<keyword evidence="6 11" id="KW-0812">Transmembrane</keyword>
<evidence type="ECO:0000256" key="3">
    <source>
        <dbReference type="ARBA" id="ARBA00022448"/>
    </source>
</evidence>
<evidence type="ECO:0000256" key="4">
    <source>
        <dbReference type="ARBA" id="ARBA00022475"/>
    </source>
</evidence>
<dbReference type="RefSeq" id="WP_040987324.1">
    <property type="nucleotide sequence ID" value="NZ_JBFRUC010000035.1"/>
</dbReference>
<comment type="function">
    <text evidence="10">Inner membrane component of the type II secretion system required for the energy-dependent secretion of extracellular factors such as proteases and toxins from the periplasm.</text>
</comment>
<feature type="transmembrane region" description="Helical" evidence="11">
    <location>
        <begin position="21"/>
        <end position="40"/>
    </location>
</feature>
<organism evidence="12 13">
    <name type="scientific">Vibrio renipiscarius</name>
    <dbReference type="NCBI Taxonomy" id="1461322"/>
    <lineage>
        <taxon>Bacteria</taxon>
        <taxon>Pseudomonadati</taxon>
        <taxon>Pseudomonadota</taxon>
        <taxon>Gammaproteobacteria</taxon>
        <taxon>Vibrionales</taxon>
        <taxon>Vibrionaceae</taxon>
        <taxon>Vibrio</taxon>
    </lineage>
</organism>
<proteinExistence type="inferred from homology"/>
<keyword evidence="5 10" id="KW-0997">Cell inner membrane</keyword>
<accession>A0A0C2P471</accession>
<dbReference type="SUPFAM" id="SSF103054">
    <property type="entry name" value="General secretion pathway protein M, EpsM"/>
    <property type="match status" value="1"/>
</dbReference>
<dbReference type="Proteomes" id="UP000031672">
    <property type="component" value="Unassembled WGS sequence"/>
</dbReference>
<dbReference type="GO" id="GO:0005886">
    <property type="term" value="C:plasma membrane"/>
    <property type="evidence" value="ECO:0007669"/>
    <property type="project" value="UniProtKB-SubCell"/>
</dbReference>
<evidence type="ECO:0000256" key="9">
    <source>
        <dbReference type="ARBA" id="ARBA00023136"/>
    </source>
</evidence>